<dbReference type="InterPro" id="IPR017850">
    <property type="entry name" value="Alkaline_phosphatase_core_sf"/>
</dbReference>
<gene>
    <name evidence="2" type="ORF">CEE69_00065</name>
</gene>
<comment type="caution">
    <text evidence="2">The sequence shown here is derived from an EMBL/GenBank/DDBJ whole genome shotgun (WGS) entry which is preliminary data.</text>
</comment>
<proteinExistence type="predicted"/>
<dbReference type="PROSITE" id="PS51318">
    <property type="entry name" value="TAT"/>
    <property type="match status" value="1"/>
</dbReference>
<dbReference type="GeneID" id="90606725"/>
<dbReference type="PANTHER" id="PTHR43737:SF1">
    <property type="entry name" value="DUF1501 DOMAIN-CONTAINING PROTEIN"/>
    <property type="match status" value="1"/>
</dbReference>
<dbReference type="InterPro" id="IPR010869">
    <property type="entry name" value="DUF1501"/>
</dbReference>
<name>A0A2G1WCW2_9BACT</name>
<dbReference type="EMBL" id="NIZW01000001">
    <property type="protein sequence ID" value="PHQ36841.1"/>
    <property type="molecule type" value="Genomic_DNA"/>
</dbReference>
<organism evidence="2 3">
    <name type="scientific">Rhodopirellula bahusiensis</name>
    <dbReference type="NCBI Taxonomy" id="2014065"/>
    <lineage>
        <taxon>Bacteria</taxon>
        <taxon>Pseudomonadati</taxon>
        <taxon>Planctomycetota</taxon>
        <taxon>Planctomycetia</taxon>
        <taxon>Pirellulales</taxon>
        <taxon>Pirellulaceae</taxon>
        <taxon>Rhodopirellula</taxon>
    </lineage>
</organism>
<dbReference type="Pfam" id="PF07394">
    <property type="entry name" value="DUF1501"/>
    <property type="match status" value="2"/>
</dbReference>
<evidence type="ECO:0000256" key="1">
    <source>
        <dbReference type="SAM" id="MobiDB-lite"/>
    </source>
</evidence>
<dbReference type="PANTHER" id="PTHR43737">
    <property type="entry name" value="BLL7424 PROTEIN"/>
    <property type="match status" value="1"/>
</dbReference>
<feature type="region of interest" description="Disordered" evidence="1">
    <location>
        <begin position="213"/>
        <end position="243"/>
    </location>
</feature>
<protein>
    <submittedName>
        <fullName evidence="2">Sulfatase</fullName>
    </submittedName>
</protein>
<dbReference type="Gene3D" id="3.40.720.10">
    <property type="entry name" value="Alkaline Phosphatase, subunit A"/>
    <property type="match status" value="1"/>
</dbReference>
<dbReference type="RefSeq" id="WP_099258549.1">
    <property type="nucleotide sequence ID" value="NZ_NIZW01000001.1"/>
</dbReference>
<evidence type="ECO:0000313" key="3">
    <source>
        <dbReference type="Proteomes" id="UP000225740"/>
    </source>
</evidence>
<dbReference type="InterPro" id="IPR006311">
    <property type="entry name" value="TAT_signal"/>
</dbReference>
<dbReference type="OrthoDB" id="127333at2"/>
<dbReference type="AlphaFoldDB" id="A0A2G1WCW2"/>
<accession>A0A2G1WCW2</accession>
<evidence type="ECO:0000313" key="2">
    <source>
        <dbReference type="EMBL" id="PHQ36841.1"/>
    </source>
</evidence>
<dbReference type="SUPFAM" id="SSF53649">
    <property type="entry name" value="Alkaline phosphatase-like"/>
    <property type="match status" value="1"/>
</dbReference>
<reference evidence="2 3" key="1">
    <citation type="submission" date="2017-06" db="EMBL/GenBank/DDBJ databases">
        <title>Description of Rhodopirellula bahusiensis sp. nov.</title>
        <authorList>
            <person name="Kizina J."/>
            <person name="Harder J."/>
        </authorList>
    </citation>
    <scope>NUCLEOTIDE SEQUENCE [LARGE SCALE GENOMIC DNA]</scope>
    <source>
        <strain evidence="2 3">SWK21</strain>
    </source>
</reference>
<keyword evidence="3" id="KW-1185">Reference proteome</keyword>
<dbReference type="Proteomes" id="UP000225740">
    <property type="component" value="Unassembled WGS sequence"/>
</dbReference>
<sequence length="530" mass="59075">MSDPNNLSRRGALKAVSSGFGYLAFAALATEQARANNPLDVKAPHFEPKAKRVIFLSMRGAPSHVDTFDHKPQLTRDTGKVGKYGGTGRLLGSPWEFRQRGESGLWISDLFPELSKQADELCLLRGMHCDQPNHPQATTQTHTGNFQFPRPSMGAWTLYGLGTENENLPGFIVLNPSPGDSGNYASSFLPAIYQGTKMKAGGRGRGGFAQNMMRPNGGNRPGRNRMGQNQQGRPRRGMQSGMNSDLRRRYAESRMGMSGGMGASMQQRPFGRPVRDQFAQRDDSAIPNLTNRMLDPELQRIQLDLIQDLNQNKLDRDGHQPQVEGMIESFELAYRMQSEMPEAVDLSDESQDTLELYGINGSGTDDFGRQCLMARRLAERGVRFIECVSPGWDHHRNLRDEMDDHCSQIDQPIAGLLQDLKQRGLLDETLVIWAGEFGRTPHAQNGDGRDHNNKGYTTWMAGGGVRGGFNYGATDEHGYEAVEGKCHIHDWHATILHLLGLDHEKLTYRYAGRDFRLTDVYGSVIRDIVG</sequence>